<reference evidence="1 2" key="1">
    <citation type="journal article" date="2024" name="Plant Biotechnol. J.">
        <title>Genome and CRISPR/Cas9 system of a widespread forest tree (Populus alba) in the world.</title>
        <authorList>
            <person name="Liu Y.J."/>
            <person name="Jiang P.F."/>
            <person name="Han X.M."/>
            <person name="Li X.Y."/>
            <person name="Wang H.M."/>
            <person name="Wang Y.J."/>
            <person name="Wang X.X."/>
            <person name="Zeng Q.Y."/>
        </authorList>
    </citation>
    <scope>NUCLEOTIDE SEQUENCE [LARGE SCALE GENOMIC DNA]</scope>
    <source>
        <strain evidence="2">cv. PAL-ZL1</strain>
    </source>
</reference>
<keyword evidence="2" id="KW-1185">Reference proteome</keyword>
<gene>
    <name evidence="1" type="ORF">D5086_033948</name>
</gene>
<evidence type="ECO:0000313" key="1">
    <source>
        <dbReference type="EMBL" id="KAL3565902.1"/>
    </source>
</evidence>
<protein>
    <submittedName>
        <fullName evidence="1">Uncharacterized protein</fullName>
    </submittedName>
</protein>
<evidence type="ECO:0000313" key="2">
    <source>
        <dbReference type="Proteomes" id="UP000309997"/>
    </source>
</evidence>
<accession>A0ACC4AIA2</accession>
<proteinExistence type="predicted"/>
<comment type="caution">
    <text evidence="1">The sequence shown here is derived from an EMBL/GenBank/DDBJ whole genome shotgun (WGS) entry which is preliminary data.</text>
</comment>
<dbReference type="Proteomes" id="UP000309997">
    <property type="component" value="Unassembled WGS sequence"/>
</dbReference>
<name>A0ACC4AIA2_POPAL</name>
<sequence>MASTTFCKPLPDHVLPNIIDVWHRAFALDSKDPRFCRSKNASWFQENVPCRIISTSHGYCGFIEQTDVFQASPPSLQARPCSHLASKSTPAAREDSTKGDPSGNIGICLRVEVLKKIEKLLKPHPVRLPTPLPIPSDASQSKKTRGGRRLRKNRERYAMTDMRNLANKIHFGVPEESSLDGGLGAADYGMLLFLIEDGNPMDGGGSIETDQPADSSLQGMPKKQTLEFILDILQRRDTQEIFAQPVDPDEVVGYYDIIKEPMDFGTIRAKLQEGMYTSLDQFQRDVFLISSNAMKFNSSTTVYYSEARAISELAQRVFNSLRTEPEKFVLEHSRMRRHPAQKGHGQTGSVLNKLVKLAGFRDGASLNSTSLKRATQTHPASTRLNPLVDHTKNEMPSGSRDGRNLESSETARRMTYMPQTSSINGKGSIISELYNTPKVLTPIPDSSIRYKESLKQFVKDLGPTAQMVANKKLGKHPIETPNFASWMPTSSSKKTNPVPVSSALNRPACLTGVTDGRMPRNSFNSISPASFEGKMVFPGGGVNGYNTRDMIPAPNCLQGIRAHPNDGGSNNSALMGENAAGTSKNMDACASSEAKTRGTSGNMNLLMATLMQITAFQNRNCQTPSGYFPLTGMYPAQPSQLITEPQPWLNNHSEPLYLPSLSTKLASTSLAATSLPQFDFQCANGEGPSTGAASVVEHKYGAKPPQAVQLQTAERIQPPPPWDPQAVYNNLPIMRKMVSEQQILSRQNALIRKQQSQVASMQPMSLSGTTNFVEGVDSQVHQAKSSGHCFSETQQSTSMDNQQPDLALQFLGLFGASVVWPCSLISFHSGLASRLVSPASVFIFASGGKVETIEHMLFFRPHATAVWFASNVGYVTQRAGWASMLQKIVESARRVSAELGEIPQLFGQKSAKRGMKAVRLAEQLADQHVVIESDAMAAVNAINQPGDSVHWEIDAIVEDLKSMLAQLQSYVLLLEKLIMQKEYGV</sequence>
<organism evidence="1 2">
    <name type="scientific">Populus alba</name>
    <name type="common">White poplar</name>
    <dbReference type="NCBI Taxonomy" id="43335"/>
    <lineage>
        <taxon>Eukaryota</taxon>
        <taxon>Viridiplantae</taxon>
        <taxon>Streptophyta</taxon>
        <taxon>Embryophyta</taxon>
        <taxon>Tracheophyta</taxon>
        <taxon>Spermatophyta</taxon>
        <taxon>Magnoliopsida</taxon>
        <taxon>eudicotyledons</taxon>
        <taxon>Gunneridae</taxon>
        <taxon>Pentapetalae</taxon>
        <taxon>rosids</taxon>
        <taxon>fabids</taxon>
        <taxon>Malpighiales</taxon>
        <taxon>Salicaceae</taxon>
        <taxon>Saliceae</taxon>
        <taxon>Populus</taxon>
    </lineage>
</organism>
<dbReference type="EMBL" id="RCHU02000019">
    <property type="protein sequence ID" value="KAL3565902.1"/>
    <property type="molecule type" value="Genomic_DNA"/>
</dbReference>